<sequence length="972" mass="106753">MSAPLFHDLFMQPTCSKPDSRVGIPSPEAQGHATVSYGASRTRFFCPTCARSQLYQLRVENARVLLEKQSIGEHIQARVNPETTQAEWSGEIKETAIAYQNGLSAKRSLQMIAKGEAESCERLRLLGDQLENLTAEIKDKRLEISQRRLALARRHSDSESAQYQLGEREAAILANIQNNTKRTDHLWHSLHSKTAEARIFLCREAANLYGLQRKTRSKEGLSQEVYTMGGVTPAYISTSLFNVAHLLVLVSHYLSLRLPAEITLPHKDHPIPTICAPSASYLSRDPNSVTYSLRHPPSVPPGTRTASPRPSRPRPLSIDRALPKLAREDPGTYALFLEGVTLLAWNVSWLCRTQGINITSESWEEVCNVGKNLWQLLVAPPAQPSTLSRAFAGRDIQAKMRVSKDSPKTTIQRTMSFPMLGHYSHGTAHSFLGAVEGAEFMRTWRLPTPTKIVDKLKSTLLGEMASAEWELLEGDWDDASQEPRESMLIQHPSTDSTSPERQGNTNSGNSVNDTVAGASNLSGPRGPTRIEYMFSLISDIPESVLRTELSRRSYARASNDDTSTCGSRERGAYNTPIHVFALFLILVLSTLACSFPVLARRFPRLPIPRRFLFLSRHFGTGVLIATAFVHLLPTAFVSLTDPCLPRFWSETYRAMAGFVAMIAVFVVVLVEMFFALKGAGHVHGSEYDQLISDVGADLASDDQEEDNDYGNGLADNVHLDSLGEGMTLHSPTSLGRSPVSGPSGSNIKDSAVSTELNDREFEEPSAFENTRGNSHKNRDEQPWHSGHRRSHSSIHQGTDLESSRQNPQRQLLQCLLLEAGILFHSIFIGMALSVATGTSFIVLLVAICFHQTFEGFALGSRIASLIPDLFPPSSYRPWLMALAYGTTTPIGQAMGLVLHNLYDPASTTGLLTVGITNAISSGLLLFAGLVELLAEDFLSESSYATLRGQRRVEACVAVAGGALLMAFVGAFA</sequence>
<dbReference type="GO" id="GO:0005737">
    <property type="term" value="C:cytoplasm"/>
    <property type="evidence" value="ECO:0007669"/>
    <property type="project" value="UniProtKB-ARBA"/>
</dbReference>
<dbReference type="VEuPathDB" id="FungiDB:An01g06690"/>
<dbReference type="InterPro" id="IPR003689">
    <property type="entry name" value="ZIP"/>
</dbReference>
<dbReference type="Pfam" id="PF02535">
    <property type="entry name" value="Zip"/>
    <property type="match status" value="1"/>
</dbReference>
<feature type="transmembrane region" description="Helical" evidence="9">
    <location>
        <begin position="577"/>
        <end position="599"/>
    </location>
</feature>
<dbReference type="OMA" id="ITSESWE"/>
<keyword evidence="7 9" id="KW-0472">Membrane</keyword>
<feature type="region of interest" description="Disordered" evidence="8">
    <location>
        <begin position="291"/>
        <end position="321"/>
    </location>
</feature>
<dbReference type="VEuPathDB" id="FungiDB:M747DRAFT_298928"/>
<dbReference type="VEuPathDB" id="FungiDB:ASPNIDRAFT2_1124858"/>
<evidence type="ECO:0000313" key="11">
    <source>
        <dbReference type="Proteomes" id="UP000068243"/>
    </source>
</evidence>
<dbReference type="VEuPathDB" id="FungiDB:ATCC64974_66220"/>
<dbReference type="Pfam" id="PF10186">
    <property type="entry name" value="ATG14"/>
    <property type="match status" value="1"/>
</dbReference>
<feature type="transmembrane region" description="Helical" evidence="9">
    <location>
        <begin position="954"/>
        <end position="971"/>
    </location>
</feature>
<evidence type="ECO:0000256" key="4">
    <source>
        <dbReference type="ARBA" id="ARBA00022692"/>
    </source>
</evidence>
<keyword evidence="4 9" id="KW-0812">Transmembrane</keyword>
<feature type="transmembrane region" description="Helical" evidence="9">
    <location>
        <begin position="910"/>
        <end position="933"/>
    </location>
</feature>
<evidence type="ECO:0000256" key="2">
    <source>
        <dbReference type="ARBA" id="ARBA00009574"/>
    </source>
</evidence>
<dbReference type="VEuPathDB" id="FungiDB:M747DRAFT_299930"/>
<dbReference type="AlphaFoldDB" id="A0A100ILS3"/>
<feature type="compositionally biased region" description="Polar residues" evidence="8">
    <location>
        <begin position="491"/>
        <end position="522"/>
    </location>
</feature>
<dbReference type="VEuPathDB" id="FungiDB:ASPNIDRAFT2_1101605"/>
<evidence type="ECO:0000256" key="3">
    <source>
        <dbReference type="ARBA" id="ARBA00013807"/>
    </source>
</evidence>
<feature type="transmembrane region" description="Helical" evidence="9">
    <location>
        <begin position="611"/>
        <end position="632"/>
    </location>
</feature>
<keyword evidence="6" id="KW-0175">Coiled coil</keyword>
<gene>
    <name evidence="10" type="ORF">ABL_06236</name>
</gene>
<comment type="subcellular location">
    <subcellularLocation>
        <location evidence="1">Membrane</location>
        <topology evidence="1">Multi-pass membrane protein</topology>
    </subcellularLocation>
</comment>
<dbReference type="GO" id="GO:0005385">
    <property type="term" value="F:zinc ion transmembrane transporter activity"/>
    <property type="evidence" value="ECO:0007669"/>
    <property type="project" value="TreeGrafter"/>
</dbReference>
<dbReference type="InterPro" id="IPR018791">
    <property type="entry name" value="UV_resistance/autophagy_Atg14"/>
</dbReference>
<dbReference type="EMBL" id="BCMY01000009">
    <property type="protein sequence ID" value="GAQ43575.1"/>
    <property type="molecule type" value="Genomic_DNA"/>
</dbReference>
<evidence type="ECO:0000256" key="9">
    <source>
        <dbReference type="SAM" id="Phobius"/>
    </source>
</evidence>
<name>A0A100ILS3_ASPNG</name>
<evidence type="ECO:0000256" key="5">
    <source>
        <dbReference type="ARBA" id="ARBA00022989"/>
    </source>
</evidence>
<evidence type="ECO:0000256" key="7">
    <source>
        <dbReference type="ARBA" id="ARBA00023136"/>
    </source>
</evidence>
<dbReference type="Proteomes" id="UP000068243">
    <property type="component" value="Unassembled WGS sequence"/>
</dbReference>
<dbReference type="OrthoDB" id="16772at2759"/>
<keyword evidence="5 9" id="KW-1133">Transmembrane helix</keyword>
<feature type="region of interest" description="Disordered" evidence="8">
    <location>
        <begin position="725"/>
        <end position="804"/>
    </location>
</feature>
<comment type="similarity">
    <text evidence="2">Belongs to the ATG14 family.</text>
</comment>
<dbReference type="PANTHER" id="PTHR11040:SF60">
    <property type="entry name" value="FAMILY ZINC TRANSPORTER, PUTATIVE (AFU_ORTHOLOGUE AFUA_8G04010)-RELATED"/>
    <property type="match status" value="1"/>
</dbReference>
<dbReference type="VEuPathDB" id="FungiDB:An16g09170"/>
<feature type="compositionally biased region" description="Polar residues" evidence="8">
    <location>
        <begin position="729"/>
        <end position="755"/>
    </location>
</feature>
<dbReference type="PANTHER" id="PTHR11040">
    <property type="entry name" value="ZINC/IRON TRANSPORTER"/>
    <property type="match status" value="1"/>
</dbReference>
<dbReference type="VEuPathDB" id="FungiDB:ATCC64974_66230"/>
<evidence type="ECO:0000313" key="10">
    <source>
        <dbReference type="EMBL" id="GAQ43575.1"/>
    </source>
</evidence>
<proteinExistence type="inferred from homology"/>
<reference evidence="11" key="1">
    <citation type="journal article" date="2016" name="Genome Announc.">
        <title>Draft genome sequence of Aspergillus niger strain An76.</title>
        <authorList>
            <person name="Gong W."/>
            <person name="Cheng Z."/>
            <person name="Zhang H."/>
            <person name="Liu L."/>
            <person name="Gao P."/>
            <person name="Wang L."/>
        </authorList>
    </citation>
    <scope>NUCLEOTIDE SEQUENCE [LARGE SCALE GENOMIC DNA]</scope>
    <source>
        <strain evidence="11">An76</strain>
    </source>
</reference>
<dbReference type="GO" id="GO:0005886">
    <property type="term" value="C:plasma membrane"/>
    <property type="evidence" value="ECO:0007669"/>
    <property type="project" value="TreeGrafter"/>
</dbReference>
<dbReference type="PaxDb" id="5061-CADANGAP00013133"/>
<protein>
    <recommendedName>
        <fullName evidence="3">Autophagy-related protein 14</fullName>
    </recommendedName>
</protein>
<dbReference type="GO" id="GO:0032991">
    <property type="term" value="C:protein-containing complex"/>
    <property type="evidence" value="ECO:0007669"/>
    <property type="project" value="UniProtKB-ARBA"/>
</dbReference>
<evidence type="ECO:0000256" key="8">
    <source>
        <dbReference type="SAM" id="MobiDB-lite"/>
    </source>
</evidence>
<evidence type="ECO:0000256" key="6">
    <source>
        <dbReference type="ARBA" id="ARBA00023054"/>
    </source>
</evidence>
<evidence type="ECO:0000256" key="1">
    <source>
        <dbReference type="ARBA" id="ARBA00004141"/>
    </source>
</evidence>
<comment type="caution">
    <text evidence="10">The sequence shown here is derived from an EMBL/GenBank/DDBJ whole genome shotgun (WGS) entry which is preliminary data.</text>
</comment>
<dbReference type="VEuPathDB" id="FungiDB:ATCC64974_18000"/>
<organism evidence="10 11">
    <name type="scientific">Aspergillus niger</name>
    <dbReference type="NCBI Taxonomy" id="5061"/>
    <lineage>
        <taxon>Eukaryota</taxon>
        <taxon>Fungi</taxon>
        <taxon>Dikarya</taxon>
        <taxon>Ascomycota</taxon>
        <taxon>Pezizomycotina</taxon>
        <taxon>Eurotiomycetes</taxon>
        <taxon>Eurotiomycetidae</taxon>
        <taxon>Eurotiales</taxon>
        <taxon>Aspergillaceae</taxon>
        <taxon>Aspergillus</taxon>
        <taxon>Aspergillus subgen. Circumdati</taxon>
    </lineage>
</organism>
<feature type="region of interest" description="Disordered" evidence="8">
    <location>
        <begin position="489"/>
        <end position="524"/>
    </location>
</feature>
<accession>A0A100ILS3</accession>
<feature type="transmembrane region" description="Helical" evidence="9">
    <location>
        <begin position="652"/>
        <end position="676"/>
    </location>
</feature>